<dbReference type="Pfam" id="PF00583">
    <property type="entry name" value="Acetyltransf_1"/>
    <property type="match status" value="1"/>
</dbReference>
<feature type="domain" description="N-acetyltransferase" evidence="1">
    <location>
        <begin position="33"/>
        <end position="136"/>
    </location>
</feature>
<name>A0A368VIT6_9ACTN</name>
<sequence length="163" mass="17626">MALLSRTFFKAEAREVAAWSYAPPFDLYNGNPDHPELFLTRTAAGEGYYPAVDQHGALVAFAVFGVEARVRGQEPAADTLDVGLGVRPDLTSLGIGTELLSFIVAQVSASQVTPTLRCAVAVFNARSLALCHRAGFLPVRDFTGPGERTFRELTRTLAASRFH</sequence>
<evidence type="ECO:0000259" key="1">
    <source>
        <dbReference type="Pfam" id="PF00583"/>
    </source>
</evidence>
<reference evidence="2 3" key="1">
    <citation type="submission" date="2018-07" db="EMBL/GenBank/DDBJ databases">
        <title>Genomic Encyclopedia of Type Strains, Phase III (KMG-III): the genomes of soil and plant-associated and newly described type strains.</title>
        <authorList>
            <person name="Whitman W."/>
        </authorList>
    </citation>
    <scope>NUCLEOTIDE SEQUENCE [LARGE SCALE GENOMIC DNA]</scope>
    <source>
        <strain evidence="2 3">CECT 8575</strain>
    </source>
</reference>
<dbReference type="InterPro" id="IPR000182">
    <property type="entry name" value="GNAT_dom"/>
</dbReference>
<accession>A0A368VIT6</accession>
<dbReference type="Proteomes" id="UP000253495">
    <property type="component" value="Unassembled WGS sequence"/>
</dbReference>
<dbReference type="EMBL" id="QPJC01000012">
    <property type="protein sequence ID" value="RCW40124.1"/>
    <property type="molecule type" value="Genomic_DNA"/>
</dbReference>
<comment type="caution">
    <text evidence="2">The sequence shown here is derived from an EMBL/GenBank/DDBJ whole genome shotgun (WGS) entry which is preliminary data.</text>
</comment>
<dbReference type="RefSeq" id="WP_158546713.1">
    <property type="nucleotide sequence ID" value="NZ_QPJC01000012.1"/>
</dbReference>
<dbReference type="InterPro" id="IPR016181">
    <property type="entry name" value="Acyl_CoA_acyltransferase"/>
</dbReference>
<dbReference type="SUPFAM" id="SSF55729">
    <property type="entry name" value="Acyl-CoA N-acyltransferases (Nat)"/>
    <property type="match status" value="1"/>
</dbReference>
<dbReference type="Gene3D" id="3.40.630.30">
    <property type="match status" value="1"/>
</dbReference>
<gene>
    <name evidence="2" type="ORF">DFQ14_1122</name>
</gene>
<dbReference type="AlphaFoldDB" id="A0A368VIT6"/>
<evidence type="ECO:0000313" key="2">
    <source>
        <dbReference type="EMBL" id="RCW40124.1"/>
    </source>
</evidence>
<evidence type="ECO:0000313" key="3">
    <source>
        <dbReference type="Proteomes" id="UP000253495"/>
    </source>
</evidence>
<protein>
    <submittedName>
        <fullName evidence="2">Ribosomal-protein-alanine N-acetyltransferase</fullName>
    </submittedName>
</protein>
<proteinExistence type="predicted"/>
<keyword evidence="3" id="KW-1185">Reference proteome</keyword>
<organism evidence="2 3">
    <name type="scientific">Halopolyspora algeriensis</name>
    <dbReference type="NCBI Taxonomy" id="1500506"/>
    <lineage>
        <taxon>Bacteria</taxon>
        <taxon>Bacillati</taxon>
        <taxon>Actinomycetota</taxon>
        <taxon>Actinomycetes</taxon>
        <taxon>Actinomycetes incertae sedis</taxon>
        <taxon>Halopolyspora</taxon>
    </lineage>
</organism>
<dbReference type="GO" id="GO:0016747">
    <property type="term" value="F:acyltransferase activity, transferring groups other than amino-acyl groups"/>
    <property type="evidence" value="ECO:0007669"/>
    <property type="project" value="InterPro"/>
</dbReference>
<keyword evidence="2" id="KW-0808">Transferase</keyword>